<reference evidence="3" key="1">
    <citation type="journal article" date="2019" name="Int. J. Syst. Evol. Microbiol.">
        <title>The Global Catalogue of Microorganisms (GCM) 10K type strain sequencing project: providing services to taxonomists for standard genome sequencing and annotation.</title>
        <authorList>
            <consortium name="The Broad Institute Genomics Platform"/>
            <consortium name="The Broad Institute Genome Sequencing Center for Infectious Disease"/>
            <person name="Wu L."/>
            <person name="Ma J."/>
        </authorList>
    </citation>
    <scope>NUCLEOTIDE SEQUENCE [LARGE SCALE GENOMIC DNA]</scope>
    <source>
        <strain evidence="3">CGMCC 1.15774</strain>
    </source>
</reference>
<dbReference type="EMBL" id="JBHSCL010000004">
    <property type="protein sequence ID" value="MFC4220240.1"/>
    <property type="molecule type" value="Genomic_DNA"/>
</dbReference>
<feature type="domain" description="MobA-like NTP transferase" evidence="1">
    <location>
        <begin position="6"/>
        <end position="167"/>
    </location>
</feature>
<sequence length="196" mass="21640">MKSIAVLILAAGASTRMEGGPKQLLPWQNTTLLGHAIEQAKQLSELIFVVLGAYADEIEKVIPDDVEIIYNPHWENGMGSSISVGIEHLQNSNEKPTGVLVMLADQPLLDATYLQEIKSDFENKPCKIVATSYGNKLGVPAIFDNSLLPQLAKLHEDVGAKHIIEKNKTDTITVFPKGKEIDIDTKKEYTQYINNK</sequence>
<dbReference type="CDD" id="cd04182">
    <property type="entry name" value="GT_2_like_f"/>
    <property type="match status" value="1"/>
</dbReference>
<evidence type="ECO:0000313" key="2">
    <source>
        <dbReference type="EMBL" id="MFC4220240.1"/>
    </source>
</evidence>
<gene>
    <name evidence="2" type="ORF">ACFOWS_08850</name>
</gene>
<comment type="caution">
    <text evidence="2">The sequence shown here is derived from an EMBL/GenBank/DDBJ whole genome shotgun (WGS) entry which is preliminary data.</text>
</comment>
<dbReference type="GO" id="GO:0016740">
    <property type="term" value="F:transferase activity"/>
    <property type="evidence" value="ECO:0007669"/>
    <property type="project" value="UniProtKB-KW"/>
</dbReference>
<protein>
    <submittedName>
        <fullName evidence="2">NTP transferase domain-containing protein</fullName>
    </submittedName>
</protein>
<organism evidence="2 3">
    <name type="scientific">Flagellimonas marina</name>
    <dbReference type="NCBI Taxonomy" id="1775168"/>
    <lineage>
        <taxon>Bacteria</taxon>
        <taxon>Pseudomonadati</taxon>
        <taxon>Bacteroidota</taxon>
        <taxon>Flavobacteriia</taxon>
        <taxon>Flavobacteriales</taxon>
        <taxon>Flavobacteriaceae</taxon>
        <taxon>Flagellimonas</taxon>
    </lineage>
</organism>
<dbReference type="SUPFAM" id="SSF53448">
    <property type="entry name" value="Nucleotide-diphospho-sugar transferases"/>
    <property type="match status" value="1"/>
</dbReference>
<dbReference type="PANTHER" id="PTHR43777:SF1">
    <property type="entry name" value="MOLYBDENUM COFACTOR CYTIDYLYLTRANSFERASE"/>
    <property type="match status" value="1"/>
</dbReference>
<evidence type="ECO:0000313" key="3">
    <source>
        <dbReference type="Proteomes" id="UP001595841"/>
    </source>
</evidence>
<dbReference type="InterPro" id="IPR029044">
    <property type="entry name" value="Nucleotide-diphossugar_trans"/>
</dbReference>
<dbReference type="InterPro" id="IPR025877">
    <property type="entry name" value="MobA-like_NTP_Trfase"/>
</dbReference>
<dbReference type="PANTHER" id="PTHR43777">
    <property type="entry name" value="MOLYBDENUM COFACTOR CYTIDYLYLTRANSFERASE"/>
    <property type="match status" value="1"/>
</dbReference>
<name>A0ABV8PLZ4_9FLAO</name>
<dbReference type="RefSeq" id="WP_379763631.1">
    <property type="nucleotide sequence ID" value="NZ_JBHSCL010000004.1"/>
</dbReference>
<proteinExistence type="predicted"/>
<dbReference type="Pfam" id="PF12804">
    <property type="entry name" value="NTP_transf_3"/>
    <property type="match status" value="1"/>
</dbReference>
<evidence type="ECO:0000259" key="1">
    <source>
        <dbReference type="Pfam" id="PF12804"/>
    </source>
</evidence>
<keyword evidence="2" id="KW-0808">Transferase</keyword>
<dbReference type="Gene3D" id="3.90.550.10">
    <property type="entry name" value="Spore Coat Polysaccharide Biosynthesis Protein SpsA, Chain A"/>
    <property type="match status" value="1"/>
</dbReference>
<dbReference type="Proteomes" id="UP001595841">
    <property type="component" value="Unassembled WGS sequence"/>
</dbReference>
<keyword evidence="3" id="KW-1185">Reference proteome</keyword>
<accession>A0ABV8PLZ4</accession>